<gene>
    <name evidence="1" type="ORF">DWV08_04565</name>
    <name evidence="2" type="ORF">DXU92_13140</name>
</gene>
<evidence type="ECO:0000313" key="4">
    <source>
        <dbReference type="Proteomes" id="UP000282185"/>
    </source>
</evidence>
<organism evidence="2 4">
    <name type="scientific">Brachybacterium saurashtrense</name>
    <dbReference type="NCBI Taxonomy" id="556288"/>
    <lineage>
        <taxon>Bacteria</taxon>
        <taxon>Bacillati</taxon>
        <taxon>Actinomycetota</taxon>
        <taxon>Actinomycetes</taxon>
        <taxon>Micrococcales</taxon>
        <taxon>Dermabacteraceae</taxon>
        <taxon>Brachybacterium</taxon>
    </lineage>
</organism>
<evidence type="ECO:0000313" key="3">
    <source>
        <dbReference type="Proteomes" id="UP000254236"/>
    </source>
</evidence>
<dbReference type="Proteomes" id="UP000254236">
    <property type="component" value="Chromosome"/>
</dbReference>
<sequence>MISRDETVEATARRRLARLFPGDPECAAAVAWAKEVLGESGLDPSKAPLRSMRSLRRAERRLDLLSARYLVERAAGRPRRGPRGPRNPLLH</sequence>
<evidence type="ECO:0000313" key="1">
    <source>
        <dbReference type="EMBL" id="AXK44953.1"/>
    </source>
</evidence>
<dbReference type="EMBL" id="QSWH01000006">
    <property type="protein sequence ID" value="RRR21637.1"/>
    <property type="molecule type" value="Genomic_DNA"/>
</dbReference>
<reference evidence="2 4" key="2">
    <citation type="submission" date="2018-08" db="EMBL/GenBank/DDBJ databases">
        <title>Brachybacterium saurashtrense DSM 23186.</title>
        <authorList>
            <person name="Li Y."/>
        </authorList>
    </citation>
    <scope>NUCLEOTIDE SEQUENCE [LARGE SCALE GENOMIC DNA]</scope>
    <source>
        <strain evidence="2 4">DSM 23186</strain>
    </source>
</reference>
<accession>A0A345YM01</accession>
<keyword evidence="3" id="KW-1185">Reference proteome</keyword>
<protein>
    <submittedName>
        <fullName evidence="2">Uncharacterized protein</fullName>
    </submittedName>
</protein>
<reference evidence="1 3" key="1">
    <citation type="submission" date="2018-07" db="EMBL/GenBank/DDBJ databases">
        <title>Brachybacterium saurashtrense DSM 23186 genome sequence.</title>
        <authorList>
            <person name="Guo L."/>
        </authorList>
    </citation>
    <scope>NUCLEOTIDE SEQUENCE [LARGE SCALE GENOMIC DNA]</scope>
    <source>
        <strain evidence="1 3">DSM 23186</strain>
    </source>
</reference>
<evidence type="ECO:0000313" key="2">
    <source>
        <dbReference type="EMBL" id="RRR21637.1"/>
    </source>
</evidence>
<proteinExistence type="predicted"/>
<dbReference type="OrthoDB" id="4794502at2"/>
<dbReference type="EMBL" id="CP031356">
    <property type="protein sequence ID" value="AXK44953.1"/>
    <property type="molecule type" value="Genomic_DNA"/>
</dbReference>
<dbReference type="RefSeq" id="WP_115412705.1">
    <property type="nucleotide sequence ID" value="NZ_CP031356.1"/>
</dbReference>
<dbReference type="AlphaFoldDB" id="A0A345YM01"/>
<dbReference type="Proteomes" id="UP000282185">
    <property type="component" value="Unassembled WGS sequence"/>
</dbReference>
<dbReference type="KEGG" id="bsau:DWV08_04565"/>
<name>A0A345YM01_9MICO</name>